<organism evidence="8 9">
    <name type="scientific">Pseudokineococcus basanitobsidens</name>
    <dbReference type="NCBI Taxonomy" id="1926649"/>
    <lineage>
        <taxon>Bacteria</taxon>
        <taxon>Bacillati</taxon>
        <taxon>Actinomycetota</taxon>
        <taxon>Actinomycetes</taxon>
        <taxon>Kineosporiales</taxon>
        <taxon>Kineosporiaceae</taxon>
        <taxon>Pseudokineococcus</taxon>
    </lineage>
</organism>
<feature type="transmembrane region" description="Helical" evidence="6">
    <location>
        <begin position="147"/>
        <end position="168"/>
    </location>
</feature>
<evidence type="ECO:0000313" key="9">
    <source>
        <dbReference type="Proteomes" id="UP001387100"/>
    </source>
</evidence>
<dbReference type="PANTHER" id="PTHR43124">
    <property type="entry name" value="PURINE EFFLUX PUMP PBUE"/>
    <property type="match status" value="1"/>
</dbReference>
<feature type="transmembrane region" description="Helical" evidence="6">
    <location>
        <begin position="60"/>
        <end position="81"/>
    </location>
</feature>
<evidence type="ECO:0000256" key="3">
    <source>
        <dbReference type="ARBA" id="ARBA00022692"/>
    </source>
</evidence>
<proteinExistence type="predicted"/>
<evidence type="ECO:0000256" key="2">
    <source>
        <dbReference type="ARBA" id="ARBA00022475"/>
    </source>
</evidence>
<dbReference type="RefSeq" id="WP_339573593.1">
    <property type="nucleotide sequence ID" value="NZ_JBBIAA010000002.1"/>
</dbReference>
<dbReference type="Gene3D" id="1.20.1250.20">
    <property type="entry name" value="MFS general substrate transporter like domains"/>
    <property type="match status" value="1"/>
</dbReference>
<protein>
    <submittedName>
        <fullName evidence="8">MFS transporter</fullName>
    </submittedName>
</protein>
<evidence type="ECO:0000256" key="5">
    <source>
        <dbReference type="ARBA" id="ARBA00023136"/>
    </source>
</evidence>
<keyword evidence="5 6" id="KW-0472">Membrane</keyword>
<feature type="transmembrane region" description="Helical" evidence="6">
    <location>
        <begin position="309"/>
        <end position="328"/>
    </location>
</feature>
<evidence type="ECO:0000256" key="4">
    <source>
        <dbReference type="ARBA" id="ARBA00022989"/>
    </source>
</evidence>
<evidence type="ECO:0000256" key="1">
    <source>
        <dbReference type="ARBA" id="ARBA00004651"/>
    </source>
</evidence>
<feature type="transmembrane region" description="Helical" evidence="6">
    <location>
        <begin position="284"/>
        <end position="303"/>
    </location>
</feature>
<keyword evidence="4 6" id="KW-1133">Transmembrane helix</keyword>
<evidence type="ECO:0000256" key="6">
    <source>
        <dbReference type="SAM" id="Phobius"/>
    </source>
</evidence>
<keyword evidence="2" id="KW-1003">Cell membrane</keyword>
<feature type="transmembrane region" description="Helical" evidence="6">
    <location>
        <begin position="256"/>
        <end position="277"/>
    </location>
</feature>
<keyword evidence="9" id="KW-1185">Reference proteome</keyword>
<evidence type="ECO:0000313" key="8">
    <source>
        <dbReference type="EMBL" id="MEJ5944202.1"/>
    </source>
</evidence>
<dbReference type="SUPFAM" id="SSF103473">
    <property type="entry name" value="MFS general substrate transporter"/>
    <property type="match status" value="1"/>
</dbReference>
<reference evidence="8 9" key="1">
    <citation type="journal article" date="2017" name="Int. J. Syst. Evol. Microbiol.">
        <title>Pseudokineococcus basanitobsidens sp. nov., isolated from volcanic rock.</title>
        <authorList>
            <person name="Lee D.W."/>
            <person name="Park M.Y."/>
            <person name="Kim J.J."/>
            <person name="Kim B.S."/>
        </authorList>
    </citation>
    <scope>NUCLEOTIDE SEQUENCE [LARGE SCALE GENOMIC DNA]</scope>
    <source>
        <strain evidence="8 9">DSM 103726</strain>
    </source>
</reference>
<dbReference type="InterPro" id="IPR050189">
    <property type="entry name" value="MFS_Efflux_Transporters"/>
</dbReference>
<name>A0ABU8RGK4_9ACTN</name>
<dbReference type="InterPro" id="IPR011701">
    <property type="entry name" value="MFS"/>
</dbReference>
<gene>
    <name evidence="8" type="ORF">WDZ17_02705</name>
</gene>
<feature type="transmembrane region" description="Helical" evidence="6">
    <location>
        <begin position="371"/>
        <end position="390"/>
    </location>
</feature>
<accession>A0ABU8RGK4</accession>
<feature type="transmembrane region" description="Helical" evidence="6">
    <location>
        <begin position="174"/>
        <end position="196"/>
    </location>
</feature>
<comment type="caution">
    <text evidence="8">The sequence shown here is derived from an EMBL/GenBank/DDBJ whole genome shotgun (WGS) entry which is preliminary data.</text>
</comment>
<sequence>MTSPSTARVAGGPARDRLPVGTLLLLAAVVFAAVTTEVLPVGLLPQIAADLGVGEARVGWWVSAYAVVVALGALPVTALVARWPQRRVLLVLALVYAASNVLLVAGGSFWVGLAARVLAGLAHAAVFSVVVALAVGLSPPRRRGRAVALVSSGVGVALALGVPLGTAVGTAWGWRWGFVLTAVVLVVLAAATAVLLPRDAAPATADGGRSSVLGELRRPSLLVVAVVAVVLITGHQTVYTYVSPLLRDAGVGPADVALVLLGYGGASLLGLAVAGAVVDRAPLLALRTTVAALAVVLVLLAVATGSAPVTVVLVVAWGGVFGALPVLLQDAALDATDVPPAAPAVVNASFNVGITVGALAGGSLLAAGPPVLSVVGGGLVVAALALTTLVRRR</sequence>
<dbReference type="PROSITE" id="PS50850">
    <property type="entry name" value="MFS"/>
    <property type="match status" value="1"/>
</dbReference>
<dbReference type="Proteomes" id="UP001387100">
    <property type="component" value="Unassembled WGS sequence"/>
</dbReference>
<feature type="domain" description="Major facilitator superfamily (MFS) profile" evidence="7">
    <location>
        <begin position="21"/>
        <end position="393"/>
    </location>
</feature>
<dbReference type="Pfam" id="PF07690">
    <property type="entry name" value="MFS_1"/>
    <property type="match status" value="1"/>
</dbReference>
<evidence type="ECO:0000259" key="7">
    <source>
        <dbReference type="PROSITE" id="PS50850"/>
    </source>
</evidence>
<comment type="subcellular location">
    <subcellularLocation>
        <location evidence="1">Cell membrane</location>
        <topology evidence="1">Multi-pass membrane protein</topology>
    </subcellularLocation>
</comment>
<feature type="transmembrane region" description="Helical" evidence="6">
    <location>
        <begin position="340"/>
        <end position="365"/>
    </location>
</feature>
<feature type="transmembrane region" description="Helical" evidence="6">
    <location>
        <begin position="117"/>
        <end position="135"/>
    </location>
</feature>
<dbReference type="InterPro" id="IPR036259">
    <property type="entry name" value="MFS_trans_sf"/>
</dbReference>
<dbReference type="EMBL" id="JBBIAA010000002">
    <property type="protein sequence ID" value="MEJ5944202.1"/>
    <property type="molecule type" value="Genomic_DNA"/>
</dbReference>
<dbReference type="PANTHER" id="PTHR43124:SF3">
    <property type="entry name" value="CHLORAMPHENICOL EFFLUX PUMP RV0191"/>
    <property type="match status" value="1"/>
</dbReference>
<feature type="transmembrane region" description="Helical" evidence="6">
    <location>
        <begin position="216"/>
        <end position="236"/>
    </location>
</feature>
<feature type="transmembrane region" description="Helical" evidence="6">
    <location>
        <begin position="88"/>
        <end position="111"/>
    </location>
</feature>
<dbReference type="CDD" id="cd17324">
    <property type="entry name" value="MFS_NepI_like"/>
    <property type="match status" value="1"/>
</dbReference>
<keyword evidence="3 6" id="KW-0812">Transmembrane</keyword>
<dbReference type="InterPro" id="IPR020846">
    <property type="entry name" value="MFS_dom"/>
</dbReference>